<keyword evidence="3" id="KW-1015">Disulfide bond</keyword>
<dbReference type="Gene3D" id="3.40.30.10">
    <property type="entry name" value="Glutaredoxin"/>
    <property type="match status" value="1"/>
</dbReference>
<gene>
    <name evidence="7" type="ORF">EJ73_00667</name>
</gene>
<evidence type="ECO:0000256" key="5">
    <source>
        <dbReference type="SAM" id="SignalP"/>
    </source>
</evidence>
<dbReference type="SUPFAM" id="SSF52833">
    <property type="entry name" value="Thioredoxin-like"/>
    <property type="match status" value="1"/>
</dbReference>
<organism evidence="7 8">
    <name type="scientific">Hoylesella shahii DSM 15611 = JCM 12083</name>
    <dbReference type="NCBI Taxonomy" id="1122991"/>
    <lineage>
        <taxon>Bacteria</taxon>
        <taxon>Pseudomonadati</taxon>
        <taxon>Bacteroidota</taxon>
        <taxon>Bacteroidia</taxon>
        <taxon>Bacteroidales</taxon>
        <taxon>Prevotellaceae</taxon>
        <taxon>Hoylesella</taxon>
    </lineage>
</organism>
<evidence type="ECO:0000259" key="6">
    <source>
        <dbReference type="PROSITE" id="PS51352"/>
    </source>
</evidence>
<accession>A0A318HYU9</accession>
<dbReference type="PROSITE" id="PS51352">
    <property type="entry name" value="THIOREDOXIN_2"/>
    <property type="match status" value="1"/>
</dbReference>
<protein>
    <submittedName>
        <fullName evidence="7">Thiol-disulfide isomerase/thioredoxin</fullName>
    </submittedName>
</protein>
<keyword evidence="2" id="KW-0201">Cytochrome c-type biogenesis</keyword>
<keyword evidence="5" id="KW-0732">Signal</keyword>
<comment type="caution">
    <text evidence="7">The sequence shown here is derived from an EMBL/GenBank/DDBJ whole genome shotgun (WGS) entry which is preliminary data.</text>
</comment>
<dbReference type="PANTHER" id="PTHR42852:SF6">
    <property type="entry name" value="THIOL:DISULFIDE INTERCHANGE PROTEIN DSBE"/>
    <property type="match status" value="1"/>
</dbReference>
<dbReference type="AlphaFoldDB" id="A0A318HYU9"/>
<evidence type="ECO:0000256" key="3">
    <source>
        <dbReference type="ARBA" id="ARBA00023157"/>
    </source>
</evidence>
<evidence type="ECO:0000313" key="8">
    <source>
        <dbReference type="Proteomes" id="UP000248314"/>
    </source>
</evidence>
<dbReference type="GO" id="GO:0016853">
    <property type="term" value="F:isomerase activity"/>
    <property type="evidence" value="ECO:0007669"/>
    <property type="project" value="UniProtKB-KW"/>
</dbReference>
<feature type="chain" id="PRO_5016407657" evidence="5">
    <location>
        <begin position="22"/>
        <end position="370"/>
    </location>
</feature>
<proteinExistence type="predicted"/>
<dbReference type="RefSeq" id="WP_025816585.1">
    <property type="nucleotide sequence ID" value="NZ_BAIZ01000027.1"/>
</dbReference>
<keyword evidence="8" id="KW-1185">Reference proteome</keyword>
<evidence type="ECO:0000256" key="1">
    <source>
        <dbReference type="ARBA" id="ARBA00004196"/>
    </source>
</evidence>
<name>A0A318HYU9_9BACT</name>
<dbReference type="PANTHER" id="PTHR42852">
    <property type="entry name" value="THIOL:DISULFIDE INTERCHANGE PROTEIN DSBE"/>
    <property type="match status" value="1"/>
</dbReference>
<evidence type="ECO:0000256" key="4">
    <source>
        <dbReference type="ARBA" id="ARBA00023284"/>
    </source>
</evidence>
<feature type="signal peptide" evidence="5">
    <location>
        <begin position="1"/>
        <end position="21"/>
    </location>
</feature>
<dbReference type="InterPro" id="IPR036249">
    <property type="entry name" value="Thioredoxin-like_sf"/>
</dbReference>
<dbReference type="GO" id="GO:0030313">
    <property type="term" value="C:cell envelope"/>
    <property type="evidence" value="ECO:0007669"/>
    <property type="project" value="UniProtKB-SubCell"/>
</dbReference>
<dbReference type="GO" id="GO:0017004">
    <property type="term" value="P:cytochrome complex assembly"/>
    <property type="evidence" value="ECO:0007669"/>
    <property type="project" value="UniProtKB-KW"/>
</dbReference>
<evidence type="ECO:0000256" key="2">
    <source>
        <dbReference type="ARBA" id="ARBA00022748"/>
    </source>
</evidence>
<dbReference type="Pfam" id="PF08534">
    <property type="entry name" value="Redoxin"/>
    <property type="match status" value="1"/>
</dbReference>
<keyword evidence="4" id="KW-0676">Redox-active center</keyword>
<dbReference type="OrthoDB" id="9794348at2"/>
<dbReference type="Proteomes" id="UP000248314">
    <property type="component" value="Unassembled WGS sequence"/>
</dbReference>
<dbReference type="InterPro" id="IPR013766">
    <property type="entry name" value="Thioredoxin_domain"/>
</dbReference>
<reference evidence="7 8" key="1">
    <citation type="submission" date="2018-05" db="EMBL/GenBank/DDBJ databases">
        <title>Genomic Encyclopedia of Type Strains, Phase I: the one thousand microbial genomes (KMG-I) project.</title>
        <authorList>
            <person name="Kyrpides N."/>
        </authorList>
    </citation>
    <scope>NUCLEOTIDE SEQUENCE [LARGE SCALE GENOMIC DNA]</scope>
    <source>
        <strain evidence="7 8">DSM 15611</strain>
    </source>
</reference>
<sequence length="370" mass="41154">MYKIFLTVLFSVLSTSLFAQASSSIEGKIEGIPVGNLQLLVRNSETGWNTVCTVPFSNGRFSMPNIKISEPMQARLGVVGYQGGFSFFIEPGTSYNALLRDGEGWFIHGKGLQDTDLAYQERCMSMMKSLSALQNRADSLRKALRYGSASRVNDTIAQMRKALENERAAFLSANNNILSAAIMLQDAETQDASLEVSKQLYAQLGDKAKQSRCGQILQQRILRLQMISKGSKAPDFTLPTAEGRSFTLSKMPGKVKIVDFWASWCGPCRLNNPILRQLYADYHAAGLEIVNVSLDEKRDRWLAAVKQDKLTWTQVSSLKGWKDEVAKLYSVTAIPAIFVLDANNNILATGLHGEDLRKFVTRLFAEETEK</sequence>
<evidence type="ECO:0000313" key="7">
    <source>
        <dbReference type="EMBL" id="PXX23678.1"/>
    </source>
</evidence>
<dbReference type="InterPro" id="IPR013740">
    <property type="entry name" value="Redoxin"/>
</dbReference>
<feature type="domain" description="Thioredoxin" evidence="6">
    <location>
        <begin position="227"/>
        <end position="365"/>
    </location>
</feature>
<comment type="subcellular location">
    <subcellularLocation>
        <location evidence="1">Cell envelope</location>
    </subcellularLocation>
</comment>
<dbReference type="STRING" id="1122991.GCA_000613445_01199"/>
<keyword evidence="7" id="KW-0413">Isomerase</keyword>
<dbReference type="InterPro" id="IPR050553">
    <property type="entry name" value="Thioredoxin_ResA/DsbE_sf"/>
</dbReference>
<dbReference type="EMBL" id="QJJX01000005">
    <property type="protein sequence ID" value="PXX23678.1"/>
    <property type="molecule type" value="Genomic_DNA"/>
</dbReference>
<dbReference type="GO" id="GO:0016491">
    <property type="term" value="F:oxidoreductase activity"/>
    <property type="evidence" value="ECO:0007669"/>
    <property type="project" value="InterPro"/>
</dbReference>
<dbReference type="CDD" id="cd02966">
    <property type="entry name" value="TlpA_like_family"/>
    <property type="match status" value="1"/>
</dbReference>
<dbReference type="PROSITE" id="PS00194">
    <property type="entry name" value="THIOREDOXIN_1"/>
    <property type="match status" value="1"/>
</dbReference>
<dbReference type="InterPro" id="IPR017937">
    <property type="entry name" value="Thioredoxin_CS"/>
</dbReference>